<comment type="caution">
    <text evidence="1">The sequence shown here is derived from an EMBL/GenBank/DDBJ whole genome shotgun (WGS) entry which is preliminary data.</text>
</comment>
<dbReference type="Proteomes" id="UP000789901">
    <property type="component" value="Unassembled WGS sequence"/>
</dbReference>
<sequence>MESFLVKFEPISVISIITALYKRVEAGEWTDVLLNEALDAIPIDDVARLTKLREFGSGDVLNRRNVEVPWVVNASKNFETLKNEVHKSELQKIKIADLGYDHPLCSGILDDSSVPFTKMPEKLCKIFNASKKNKRTERIPKSFGSAKYISKVEAYIETEAVVNEGSYICEVISPLLNITMNDLPVDTDIWGVCSASAQRKGTYKSARRPDFMVIAQVNNKEIEVGYLETDAIDTTTNSKNDSV</sequence>
<dbReference type="EMBL" id="CAJVQB010002794">
    <property type="protein sequence ID" value="CAG8587433.1"/>
    <property type="molecule type" value="Genomic_DNA"/>
</dbReference>
<proteinExistence type="predicted"/>
<reference evidence="1 2" key="1">
    <citation type="submission" date="2021-06" db="EMBL/GenBank/DDBJ databases">
        <authorList>
            <person name="Kallberg Y."/>
            <person name="Tangrot J."/>
            <person name="Rosling A."/>
        </authorList>
    </citation>
    <scope>NUCLEOTIDE SEQUENCE [LARGE SCALE GENOMIC DNA]</scope>
    <source>
        <strain evidence="1 2">120-4 pot B 10/14</strain>
    </source>
</reference>
<evidence type="ECO:0000313" key="2">
    <source>
        <dbReference type="Proteomes" id="UP000789901"/>
    </source>
</evidence>
<accession>A0ABN7UHK7</accession>
<name>A0ABN7UHK7_GIGMA</name>
<keyword evidence="2" id="KW-1185">Reference proteome</keyword>
<organism evidence="1 2">
    <name type="scientific">Gigaspora margarita</name>
    <dbReference type="NCBI Taxonomy" id="4874"/>
    <lineage>
        <taxon>Eukaryota</taxon>
        <taxon>Fungi</taxon>
        <taxon>Fungi incertae sedis</taxon>
        <taxon>Mucoromycota</taxon>
        <taxon>Glomeromycotina</taxon>
        <taxon>Glomeromycetes</taxon>
        <taxon>Diversisporales</taxon>
        <taxon>Gigasporaceae</taxon>
        <taxon>Gigaspora</taxon>
    </lineage>
</organism>
<gene>
    <name evidence="1" type="ORF">GMARGA_LOCUS6243</name>
</gene>
<evidence type="ECO:0000313" key="1">
    <source>
        <dbReference type="EMBL" id="CAG8587433.1"/>
    </source>
</evidence>
<protein>
    <submittedName>
        <fullName evidence="1">13143_t:CDS:1</fullName>
    </submittedName>
</protein>